<name>A0ABQ9X5I3_9EUKA</name>
<keyword evidence="3" id="KW-1185">Reference proteome</keyword>
<accession>A0ABQ9X5I3</accession>
<proteinExistence type="predicted"/>
<gene>
    <name evidence="2" type="ORF">BLNAU_18017</name>
</gene>
<evidence type="ECO:0000313" key="3">
    <source>
        <dbReference type="Proteomes" id="UP001281761"/>
    </source>
</evidence>
<feature type="region of interest" description="Disordered" evidence="1">
    <location>
        <begin position="168"/>
        <end position="198"/>
    </location>
</feature>
<reference evidence="2 3" key="1">
    <citation type="journal article" date="2022" name="bioRxiv">
        <title>Genomics of Preaxostyla Flagellates Illuminates Evolutionary Transitions and the Path Towards Mitochondrial Loss.</title>
        <authorList>
            <person name="Novak L.V.F."/>
            <person name="Treitli S.C."/>
            <person name="Pyrih J."/>
            <person name="Halakuc P."/>
            <person name="Pipaliya S.V."/>
            <person name="Vacek V."/>
            <person name="Brzon O."/>
            <person name="Soukal P."/>
            <person name="Eme L."/>
            <person name="Dacks J.B."/>
            <person name="Karnkowska A."/>
            <person name="Elias M."/>
            <person name="Hampl V."/>
        </authorList>
    </citation>
    <scope>NUCLEOTIDE SEQUENCE [LARGE SCALE GENOMIC DNA]</scope>
    <source>
        <strain evidence="2">NAU3</strain>
        <tissue evidence="2">Gut</tissue>
    </source>
</reference>
<evidence type="ECO:0000313" key="2">
    <source>
        <dbReference type="EMBL" id="KAK2947015.1"/>
    </source>
</evidence>
<comment type="caution">
    <text evidence="2">The sequence shown here is derived from an EMBL/GenBank/DDBJ whole genome shotgun (WGS) entry which is preliminary data.</text>
</comment>
<sequence>MPSGSAETSSALIPFTTRLCSTLAAHVSQLKSLFTESSDSTSALCTPSPTVPDESPLHTGNKMLEILHEGISLLNTLKISVDFNGLIISQGILVDCGFVPLLKSTIIACIDLLDQQSSTNQDPPADRTDLLINMLHYSWNCAADTVFPFGANLPPHFPNTFISSTNDRQSHWLSPSPDSSPSGRESGSTSDPRIQADDSAHTIRLVPRLYTLCHRPSGC</sequence>
<protein>
    <submittedName>
        <fullName evidence="2">Uncharacterized protein</fullName>
    </submittedName>
</protein>
<evidence type="ECO:0000256" key="1">
    <source>
        <dbReference type="SAM" id="MobiDB-lite"/>
    </source>
</evidence>
<dbReference type="Proteomes" id="UP001281761">
    <property type="component" value="Unassembled WGS sequence"/>
</dbReference>
<organism evidence="2 3">
    <name type="scientific">Blattamonas nauphoetae</name>
    <dbReference type="NCBI Taxonomy" id="2049346"/>
    <lineage>
        <taxon>Eukaryota</taxon>
        <taxon>Metamonada</taxon>
        <taxon>Preaxostyla</taxon>
        <taxon>Oxymonadida</taxon>
        <taxon>Blattamonas</taxon>
    </lineage>
</organism>
<dbReference type="EMBL" id="JARBJD010000212">
    <property type="protein sequence ID" value="KAK2947015.1"/>
    <property type="molecule type" value="Genomic_DNA"/>
</dbReference>
<feature type="compositionally biased region" description="Low complexity" evidence="1">
    <location>
        <begin position="171"/>
        <end position="190"/>
    </location>
</feature>